<gene>
    <name evidence="13" type="ORF">ACHHYP_03454</name>
</gene>
<dbReference type="Gene3D" id="3.30.2160.10">
    <property type="entry name" value="Hect, E3 ligase catalytic domain"/>
    <property type="match status" value="1"/>
</dbReference>
<name>A0A1V9Z3P2_ACHHY</name>
<evidence type="ECO:0000256" key="6">
    <source>
        <dbReference type="ARBA" id="ARBA00022771"/>
    </source>
</evidence>
<dbReference type="GO" id="GO:0008270">
    <property type="term" value="F:zinc ion binding"/>
    <property type="evidence" value="ECO:0007669"/>
    <property type="project" value="UniProtKB-KW"/>
</dbReference>
<dbReference type="Gene3D" id="3.90.1750.10">
    <property type="entry name" value="Hect, E3 ligase catalytic domains"/>
    <property type="match status" value="1"/>
</dbReference>
<dbReference type="FunFam" id="3.30.2410.10:FF:000009">
    <property type="entry name" value="Probable E3 ubiquitin-protein ligase HECTD2"/>
    <property type="match status" value="1"/>
</dbReference>
<dbReference type="GO" id="GO:0016567">
    <property type="term" value="P:protein ubiquitination"/>
    <property type="evidence" value="ECO:0007669"/>
    <property type="project" value="TreeGrafter"/>
</dbReference>
<evidence type="ECO:0000256" key="11">
    <source>
        <dbReference type="SAM" id="Phobius"/>
    </source>
</evidence>
<keyword evidence="11" id="KW-1133">Transmembrane helix</keyword>
<keyword evidence="4" id="KW-0808">Transferase</keyword>
<keyword evidence="14" id="KW-1185">Reference proteome</keyword>
<feature type="domain" description="HECT" evidence="12">
    <location>
        <begin position="324"/>
        <end position="664"/>
    </location>
</feature>
<feature type="transmembrane region" description="Helical" evidence="11">
    <location>
        <begin position="42"/>
        <end position="63"/>
    </location>
</feature>
<evidence type="ECO:0000313" key="13">
    <source>
        <dbReference type="EMBL" id="OQR92625.1"/>
    </source>
</evidence>
<evidence type="ECO:0000256" key="8">
    <source>
        <dbReference type="ARBA" id="ARBA00022833"/>
    </source>
</evidence>
<evidence type="ECO:0000256" key="3">
    <source>
        <dbReference type="ARBA" id="ARBA00012485"/>
    </source>
</evidence>
<protein>
    <recommendedName>
        <fullName evidence="3">HECT-type E3 ubiquitin transferase</fullName>
        <ecNumber evidence="3">2.3.2.26</ecNumber>
    </recommendedName>
</protein>
<dbReference type="InterPro" id="IPR001876">
    <property type="entry name" value="Znf_RanBP2"/>
</dbReference>
<keyword evidence="11" id="KW-0472">Membrane</keyword>
<dbReference type="Proteomes" id="UP000243579">
    <property type="component" value="Unassembled WGS sequence"/>
</dbReference>
<evidence type="ECO:0000256" key="10">
    <source>
        <dbReference type="SAM" id="MobiDB-lite"/>
    </source>
</evidence>
<dbReference type="GO" id="GO:0006511">
    <property type="term" value="P:ubiquitin-dependent protein catabolic process"/>
    <property type="evidence" value="ECO:0007669"/>
    <property type="project" value="TreeGrafter"/>
</dbReference>
<dbReference type="OrthoDB" id="60997at2759"/>
<dbReference type="PROSITE" id="PS50237">
    <property type="entry name" value="HECT"/>
    <property type="match status" value="1"/>
</dbReference>
<evidence type="ECO:0000313" key="14">
    <source>
        <dbReference type="Proteomes" id="UP000243579"/>
    </source>
</evidence>
<keyword evidence="5" id="KW-0479">Metal-binding</keyword>
<accession>A0A1V9Z3P2</accession>
<comment type="caution">
    <text evidence="13">The sequence shown here is derived from an EMBL/GenBank/DDBJ whole genome shotgun (WGS) entry which is preliminary data.</text>
</comment>
<dbReference type="PANTHER" id="PTHR11254:SF440">
    <property type="entry name" value="E3 UBIQUITIN-PROTEIN LIGASE NEDD-4"/>
    <property type="match status" value="1"/>
</dbReference>
<sequence length="664" mass="72981">MSFSSNASQWNATSNVSTWNPTIGVPTSTNVSQMPTPEFQQILIPLIGAVGAGLLFIAMLVVWRRSRNRAPTAHDVEAQQELIRNDHLGNLNGMKRGDMEDIGLEMTKWACGICGFHNIESKKSCTLCETSRGITIHATDTFPPGSSTITSAKLNLEQHAAWARKMWLRSLPTDADATSVWNVSAPFNLSTQFYLIVAPPRALPDTDVQDALNKNDTSDAHDAADADEATDSSVVADIAPAAPRLPLTLEPLIPGVTAATSCVSGDSLPTWYLPQLTTLQELPFSLKYAWLLEQIAASYDGRSGFTVARDQVLDQSLTFLMQLAPHELCRTTRVTMAGEDALDAGGVQREWYTVLANAVMASGLFMPTNATDHVYMVHPGATSASDLDQFEAIGRLLGKAIIDGQVLPLRLCVPLFKALLGTPLSIEDVRYLDETTYNSLRFIETTEAVEELALDFSVLAPVASSTSASAELLVVDLIENGRNVDVTEANKAQYVASMVQHLVFGRWALQVSRLVDGFYEVLPIELVAPLDYKELELVLCGTTEIDVSDWREHTIVSRSLQCSNALEWFWDIVEFDMSPEEHAKFLHFTTGSSRVPLQGFKGLTSYDGKLCLFTLQAITYTRGCLPKVHTCFNRIDLPLYPSRGLMKDALFALVRMESMAFTLE</sequence>
<evidence type="ECO:0000256" key="9">
    <source>
        <dbReference type="PROSITE-ProRule" id="PRU00104"/>
    </source>
</evidence>
<evidence type="ECO:0000256" key="4">
    <source>
        <dbReference type="ARBA" id="ARBA00022679"/>
    </source>
</evidence>
<dbReference type="PROSITE" id="PS01358">
    <property type="entry name" value="ZF_RANBP2_1"/>
    <property type="match status" value="1"/>
</dbReference>
<feature type="region of interest" description="Disordered" evidence="10">
    <location>
        <begin position="207"/>
        <end position="233"/>
    </location>
</feature>
<evidence type="ECO:0000256" key="1">
    <source>
        <dbReference type="ARBA" id="ARBA00000885"/>
    </source>
</evidence>
<keyword evidence="13" id="KW-0436">Ligase</keyword>
<evidence type="ECO:0000259" key="12">
    <source>
        <dbReference type="PROSITE" id="PS50237"/>
    </source>
</evidence>
<dbReference type="Gene3D" id="3.30.2410.10">
    <property type="entry name" value="Hect, E3 ligase catalytic domain"/>
    <property type="match status" value="1"/>
</dbReference>
<dbReference type="InterPro" id="IPR035983">
    <property type="entry name" value="Hect_E3_ubiquitin_ligase"/>
</dbReference>
<keyword evidence="11" id="KW-0812">Transmembrane</keyword>
<keyword evidence="6" id="KW-0863">Zinc-finger</keyword>
<feature type="active site" description="Glycyl thioester intermediate" evidence="9">
    <location>
        <position position="631"/>
    </location>
</feature>
<dbReference type="InterPro" id="IPR050409">
    <property type="entry name" value="E3_ubiq-protein_ligase"/>
</dbReference>
<dbReference type="SMART" id="SM00119">
    <property type="entry name" value="HECTc"/>
    <property type="match status" value="1"/>
</dbReference>
<dbReference type="GO" id="GO:0005737">
    <property type="term" value="C:cytoplasm"/>
    <property type="evidence" value="ECO:0007669"/>
    <property type="project" value="TreeGrafter"/>
</dbReference>
<reference evidence="13 14" key="1">
    <citation type="journal article" date="2014" name="Genome Biol. Evol.">
        <title>The secreted proteins of Achlya hypogyna and Thraustotheca clavata identify the ancestral oomycete secretome and reveal gene acquisitions by horizontal gene transfer.</title>
        <authorList>
            <person name="Misner I."/>
            <person name="Blouin N."/>
            <person name="Leonard G."/>
            <person name="Richards T.A."/>
            <person name="Lane C.E."/>
        </authorList>
    </citation>
    <scope>NUCLEOTIDE SEQUENCE [LARGE SCALE GENOMIC DNA]</scope>
    <source>
        <strain evidence="13 14">ATCC 48635</strain>
    </source>
</reference>
<dbReference type="GO" id="GO:0016874">
    <property type="term" value="F:ligase activity"/>
    <property type="evidence" value="ECO:0007669"/>
    <property type="project" value="UniProtKB-KW"/>
</dbReference>
<keyword evidence="7 9" id="KW-0833">Ubl conjugation pathway</keyword>
<dbReference type="AlphaFoldDB" id="A0A1V9Z3P2"/>
<evidence type="ECO:0000256" key="2">
    <source>
        <dbReference type="ARBA" id="ARBA00004906"/>
    </source>
</evidence>
<comment type="pathway">
    <text evidence="2">Protein modification; protein ubiquitination.</text>
</comment>
<proteinExistence type="predicted"/>
<evidence type="ECO:0000256" key="5">
    <source>
        <dbReference type="ARBA" id="ARBA00022723"/>
    </source>
</evidence>
<keyword evidence="8" id="KW-0862">Zinc</keyword>
<dbReference type="PANTHER" id="PTHR11254">
    <property type="entry name" value="HECT DOMAIN UBIQUITIN-PROTEIN LIGASE"/>
    <property type="match status" value="1"/>
</dbReference>
<dbReference type="EMBL" id="JNBR01000451">
    <property type="protein sequence ID" value="OQR92625.1"/>
    <property type="molecule type" value="Genomic_DNA"/>
</dbReference>
<dbReference type="Pfam" id="PF00632">
    <property type="entry name" value="HECT"/>
    <property type="match status" value="1"/>
</dbReference>
<dbReference type="GO" id="GO:0061630">
    <property type="term" value="F:ubiquitin protein ligase activity"/>
    <property type="evidence" value="ECO:0007669"/>
    <property type="project" value="UniProtKB-EC"/>
</dbReference>
<dbReference type="STRING" id="1202772.A0A1V9Z3P2"/>
<dbReference type="InterPro" id="IPR000569">
    <property type="entry name" value="HECT_dom"/>
</dbReference>
<comment type="catalytic activity">
    <reaction evidence="1">
        <text>S-ubiquitinyl-[E2 ubiquitin-conjugating enzyme]-L-cysteine + [acceptor protein]-L-lysine = [E2 ubiquitin-conjugating enzyme]-L-cysteine + N(6)-ubiquitinyl-[acceptor protein]-L-lysine.</text>
        <dbReference type="EC" id="2.3.2.26"/>
    </reaction>
</comment>
<dbReference type="SUPFAM" id="SSF56204">
    <property type="entry name" value="Hect, E3 ligase catalytic domain"/>
    <property type="match status" value="1"/>
</dbReference>
<dbReference type="EC" id="2.3.2.26" evidence="3"/>
<organism evidence="13 14">
    <name type="scientific">Achlya hypogyna</name>
    <name type="common">Oomycete</name>
    <name type="synonym">Protoachlya hypogyna</name>
    <dbReference type="NCBI Taxonomy" id="1202772"/>
    <lineage>
        <taxon>Eukaryota</taxon>
        <taxon>Sar</taxon>
        <taxon>Stramenopiles</taxon>
        <taxon>Oomycota</taxon>
        <taxon>Saprolegniomycetes</taxon>
        <taxon>Saprolegniales</taxon>
        <taxon>Achlyaceae</taxon>
        <taxon>Achlya</taxon>
    </lineage>
</organism>
<evidence type="ECO:0000256" key="7">
    <source>
        <dbReference type="ARBA" id="ARBA00022786"/>
    </source>
</evidence>